<evidence type="ECO:0000313" key="6">
    <source>
        <dbReference type="Proteomes" id="UP000199305"/>
    </source>
</evidence>
<evidence type="ECO:0000256" key="2">
    <source>
        <dbReference type="ARBA" id="ARBA00022505"/>
    </source>
</evidence>
<dbReference type="InterPro" id="IPR016208">
    <property type="entry name" value="Ald_Oxase/xanthine_DH-like"/>
</dbReference>
<dbReference type="STRING" id="658219.SAMN05216212_0460"/>
<comment type="similarity">
    <text evidence="1">Belongs to the xanthine dehydrogenase family.</text>
</comment>
<dbReference type="InterPro" id="IPR008274">
    <property type="entry name" value="AldOxase/xan_DH_MoCoBD1"/>
</dbReference>
<evidence type="ECO:0000259" key="4">
    <source>
        <dbReference type="SMART" id="SM01008"/>
    </source>
</evidence>
<dbReference type="Pfam" id="PF20256">
    <property type="entry name" value="MoCoBD_2"/>
    <property type="match status" value="1"/>
</dbReference>
<dbReference type="SUPFAM" id="SSF54665">
    <property type="entry name" value="CO dehydrogenase molybdoprotein N-domain-like"/>
    <property type="match status" value="1"/>
</dbReference>
<accession>A0A1G8V8Z7</accession>
<evidence type="ECO:0000256" key="3">
    <source>
        <dbReference type="ARBA" id="ARBA00023002"/>
    </source>
</evidence>
<keyword evidence="6" id="KW-1185">Reference proteome</keyword>
<dbReference type="InterPro" id="IPR000674">
    <property type="entry name" value="Ald_Oxase/Xan_DH_a/b"/>
</dbReference>
<dbReference type="PANTHER" id="PTHR11908">
    <property type="entry name" value="XANTHINE DEHYDROGENASE"/>
    <property type="match status" value="1"/>
</dbReference>
<dbReference type="EMBL" id="FNFH01000001">
    <property type="protein sequence ID" value="SDJ62558.1"/>
    <property type="molecule type" value="Genomic_DNA"/>
</dbReference>
<organism evidence="5 6">
    <name type="scientific">Microbulbifer yueqingensis</name>
    <dbReference type="NCBI Taxonomy" id="658219"/>
    <lineage>
        <taxon>Bacteria</taxon>
        <taxon>Pseudomonadati</taxon>
        <taxon>Pseudomonadota</taxon>
        <taxon>Gammaproteobacteria</taxon>
        <taxon>Cellvibrionales</taxon>
        <taxon>Microbulbiferaceae</taxon>
        <taxon>Microbulbifer</taxon>
    </lineage>
</organism>
<dbReference type="GO" id="GO:0016491">
    <property type="term" value="F:oxidoreductase activity"/>
    <property type="evidence" value="ECO:0007669"/>
    <property type="project" value="UniProtKB-KW"/>
</dbReference>
<dbReference type="InterPro" id="IPR046867">
    <property type="entry name" value="AldOxase/xan_DH_MoCoBD2"/>
</dbReference>
<dbReference type="Gene3D" id="3.30.365.10">
    <property type="entry name" value="Aldehyde oxidase/xanthine dehydrogenase, molybdopterin binding domain"/>
    <property type="match status" value="4"/>
</dbReference>
<reference evidence="6" key="1">
    <citation type="submission" date="2016-10" db="EMBL/GenBank/DDBJ databases">
        <authorList>
            <person name="Varghese N."/>
            <person name="Submissions S."/>
        </authorList>
    </citation>
    <scope>NUCLEOTIDE SEQUENCE [LARGE SCALE GENOMIC DNA]</scope>
    <source>
        <strain evidence="6">CGMCC 1.10658</strain>
    </source>
</reference>
<evidence type="ECO:0000256" key="1">
    <source>
        <dbReference type="ARBA" id="ARBA00006849"/>
    </source>
</evidence>
<gene>
    <name evidence="5" type="ORF">SAMN05216212_0460</name>
</gene>
<proteinExistence type="inferred from homology"/>
<dbReference type="InterPro" id="IPR037165">
    <property type="entry name" value="AldOxase/xan_DH_Mopterin-bd_sf"/>
</dbReference>
<name>A0A1G8V8Z7_9GAMM</name>
<keyword evidence="3" id="KW-0560">Oxidoreductase</keyword>
<dbReference type="Gene3D" id="3.90.1170.50">
    <property type="entry name" value="Aldehyde oxidase/xanthine dehydrogenase, a/b hammerhead"/>
    <property type="match status" value="1"/>
</dbReference>
<dbReference type="AlphaFoldDB" id="A0A1G8V8Z7"/>
<protein>
    <submittedName>
        <fullName evidence="5">Xanthine dehydrogenase YagR molybdenum-binding subunit</fullName>
    </submittedName>
</protein>
<keyword evidence="2" id="KW-0500">Molybdenum</keyword>
<dbReference type="SUPFAM" id="SSF56003">
    <property type="entry name" value="Molybdenum cofactor-binding domain"/>
    <property type="match status" value="1"/>
</dbReference>
<dbReference type="OrthoDB" id="9767994at2"/>
<dbReference type="Proteomes" id="UP000199305">
    <property type="component" value="Unassembled WGS sequence"/>
</dbReference>
<feature type="domain" description="Aldehyde oxidase/xanthine dehydrogenase a/b hammerhead" evidence="4">
    <location>
        <begin position="21"/>
        <end position="134"/>
    </location>
</feature>
<dbReference type="GO" id="GO:0005506">
    <property type="term" value="F:iron ion binding"/>
    <property type="evidence" value="ECO:0007669"/>
    <property type="project" value="InterPro"/>
</dbReference>
<dbReference type="Pfam" id="PF01315">
    <property type="entry name" value="Ald_Xan_dh_C"/>
    <property type="match status" value="1"/>
</dbReference>
<dbReference type="Pfam" id="PF02738">
    <property type="entry name" value="MoCoBD_1"/>
    <property type="match status" value="1"/>
</dbReference>
<sequence>MKNPAAIGQPLDRVDGPLKVSGAATYAAEHQLDHAPLVGWIVEATIPAGRIKALDTGAAEKSAGVVAVLTHNNSPSQVPFGEPDDEGRFTQSRAMLGSDRVRYHGFPVALVIADTLANARHAAGLVEVSYDPAEAVTTTGSDADEVPDELDGGLDPDVTRGDFEQAYSESEVQLDVTYTTPNQASAAMEPHATIAEYDGNELWVYTSVQLIGPAVEVLANTLKLDPDKVRVLSPYIGGGFGSKLGLHNEAILACLGAMHLERPVKVVQHRRHVFHNAPHRGNSVQRIRLGASGDGKLKAIGHESYMPRARGYAFAEPTGASARTTYHADALLSRHRVKTVDMSLIDSCRAPGHSIGSLAFESAIDEMAYRCDMDPVAFRLVNMPDREPASGQPFSSHDLAECLREGAAKFGWDQRDPTPRSQERGRQLVGYGVASTIRMNILVKSTTRIRLSDDGSLIAWANMTDIGTGTYTILTQIAADILGLPAGKVSIELGDSAYPASCGSGGSFGAGSSGSALRDACMKLREKLVDIARKQESLKDADFDGASFEGGNLVLGDKKVPLAELVRQSGHDYLEVDGKVEPGEDHEKYSQHSYGAQFAEVTVDRDTGEVRVRRMLGVFSAGRILNRKTARSQLLGGMVWGISYALLEELMLDERCGAFVNRDFAEYHLAVNRDIPEVEIHFREQPDTHSNPLGSKGIGELSISGAGAAVANAIYHATGVRVRDFPITLDKLLEHLS</sequence>
<evidence type="ECO:0000313" key="5">
    <source>
        <dbReference type="EMBL" id="SDJ62558.1"/>
    </source>
</evidence>
<dbReference type="SMART" id="SM01008">
    <property type="entry name" value="Ald_Xan_dh_C"/>
    <property type="match status" value="1"/>
</dbReference>
<dbReference type="RefSeq" id="WP_091507457.1">
    <property type="nucleotide sequence ID" value="NZ_FNFH01000001.1"/>
</dbReference>
<dbReference type="InterPro" id="IPR036856">
    <property type="entry name" value="Ald_Oxase/Xan_DH_a/b_sf"/>
</dbReference>
<dbReference type="PANTHER" id="PTHR11908:SF132">
    <property type="entry name" value="ALDEHYDE OXIDASE 1-RELATED"/>
    <property type="match status" value="1"/>
</dbReference>